<evidence type="ECO:0000256" key="1">
    <source>
        <dbReference type="PIRNR" id="PIRNR033490"/>
    </source>
</evidence>
<name>A0A1V1P2I4_9BACT</name>
<dbReference type="Pfam" id="PF02452">
    <property type="entry name" value="PemK_toxin"/>
    <property type="match status" value="1"/>
</dbReference>
<evidence type="ECO:0000313" key="3">
    <source>
        <dbReference type="Proteomes" id="UP000189670"/>
    </source>
</evidence>
<protein>
    <recommendedName>
        <fullName evidence="1">mRNA interferase</fullName>
        <ecNumber evidence="1">3.1.-.-</ecNumber>
    </recommendedName>
</protein>
<keyword evidence="1" id="KW-0255">Endonuclease</keyword>
<proteinExistence type="inferred from homology"/>
<evidence type="ECO:0000313" key="2">
    <source>
        <dbReference type="EMBL" id="ETR69014.1"/>
    </source>
</evidence>
<comment type="function">
    <text evidence="1">Toxic component of a type II toxin-antitoxin (TA) system.</text>
</comment>
<sequence length="103" mass="11673">MMMIKPQRGEIWSVNFAPAIGSEIKKVRPAVVVNIPEAGRLPLSIVIPITDWKKQFEHFFWFVNIIPSKENGLSKESGADCFQIKSISKNRFLSKLGLITDDQ</sequence>
<gene>
    <name evidence="2" type="ORF">OMM_09962</name>
</gene>
<dbReference type="InterPro" id="IPR003477">
    <property type="entry name" value="PemK-like"/>
</dbReference>
<dbReference type="GO" id="GO:0006402">
    <property type="term" value="P:mRNA catabolic process"/>
    <property type="evidence" value="ECO:0007669"/>
    <property type="project" value="TreeGrafter"/>
</dbReference>
<dbReference type="PIRSF" id="PIRSF033490">
    <property type="entry name" value="MazF"/>
    <property type="match status" value="1"/>
</dbReference>
<organism evidence="2 3">
    <name type="scientific">Candidatus Magnetoglobus multicellularis str. Araruama</name>
    <dbReference type="NCBI Taxonomy" id="890399"/>
    <lineage>
        <taxon>Bacteria</taxon>
        <taxon>Pseudomonadati</taxon>
        <taxon>Thermodesulfobacteriota</taxon>
        <taxon>Desulfobacteria</taxon>
        <taxon>Desulfobacterales</taxon>
        <taxon>Desulfobacteraceae</taxon>
        <taxon>Candidatus Magnetoglobus</taxon>
    </lineage>
</organism>
<dbReference type="EMBL" id="ATBP01000763">
    <property type="protein sequence ID" value="ETR69014.1"/>
    <property type="molecule type" value="Genomic_DNA"/>
</dbReference>
<dbReference type="GO" id="GO:0016075">
    <property type="term" value="P:rRNA catabolic process"/>
    <property type="evidence" value="ECO:0007669"/>
    <property type="project" value="TreeGrafter"/>
</dbReference>
<comment type="similarity">
    <text evidence="1">Belongs to the PemK/MazF family.</text>
</comment>
<dbReference type="SUPFAM" id="SSF50118">
    <property type="entry name" value="Cell growth inhibitor/plasmid maintenance toxic component"/>
    <property type="match status" value="1"/>
</dbReference>
<keyword evidence="1" id="KW-0540">Nuclease</keyword>
<dbReference type="InterPro" id="IPR011067">
    <property type="entry name" value="Plasmid_toxin/cell-grow_inhib"/>
</dbReference>
<dbReference type="GO" id="GO:0016787">
    <property type="term" value="F:hydrolase activity"/>
    <property type="evidence" value="ECO:0007669"/>
    <property type="project" value="UniProtKB-KW"/>
</dbReference>
<dbReference type="GO" id="GO:0004521">
    <property type="term" value="F:RNA endonuclease activity"/>
    <property type="evidence" value="ECO:0007669"/>
    <property type="project" value="TreeGrafter"/>
</dbReference>
<dbReference type="EC" id="3.1.-.-" evidence="1"/>
<dbReference type="GO" id="GO:0003677">
    <property type="term" value="F:DNA binding"/>
    <property type="evidence" value="ECO:0007669"/>
    <property type="project" value="InterPro"/>
</dbReference>
<keyword evidence="1" id="KW-0378">Hydrolase</keyword>
<dbReference type="Proteomes" id="UP000189670">
    <property type="component" value="Unassembled WGS sequence"/>
</dbReference>
<dbReference type="Gene3D" id="2.30.30.110">
    <property type="match status" value="1"/>
</dbReference>
<reference evidence="3" key="1">
    <citation type="submission" date="2012-11" db="EMBL/GenBank/DDBJ databases">
        <authorList>
            <person name="Lucero-Rivera Y.E."/>
            <person name="Tovar-Ramirez D."/>
        </authorList>
    </citation>
    <scope>NUCLEOTIDE SEQUENCE [LARGE SCALE GENOMIC DNA]</scope>
    <source>
        <strain evidence="3">Araruama</strain>
    </source>
</reference>
<dbReference type="PANTHER" id="PTHR33988">
    <property type="entry name" value="ENDORIBONUCLEASE MAZF-RELATED"/>
    <property type="match status" value="1"/>
</dbReference>
<accession>A0A1V1P2I4</accession>
<comment type="caution">
    <text evidence="2">The sequence shown here is derived from an EMBL/GenBank/DDBJ whole genome shotgun (WGS) entry which is preliminary data.</text>
</comment>
<dbReference type="AlphaFoldDB" id="A0A1V1P2I4"/>